<dbReference type="GO" id="GO:0006637">
    <property type="term" value="P:acyl-CoA metabolic process"/>
    <property type="evidence" value="ECO:0007669"/>
    <property type="project" value="InterPro"/>
</dbReference>
<dbReference type="SUPFAM" id="SSF54637">
    <property type="entry name" value="Thioesterase/thiol ester dehydrase-isomerase"/>
    <property type="match status" value="2"/>
</dbReference>
<comment type="caution">
    <text evidence="5">The sequence shown here is derived from an EMBL/GenBank/DDBJ whole genome shotgun (WGS) entry which is preliminary data.</text>
</comment>
<evidence type="ECO:0000313" key="6">
    <source>
        <dbReference type="Proteomes" id="UP000561459"/>
    </source>
</evidence>
<dbReference type="PANTHER" id="PTHR11066:SF34">
    <property type="entry name" value="ACYL-COENZYME A THIOESTERASE 8"/>
    <property type="match status" value="1"/>
</dbReference>
<keyword evidence="6" id="KW-1185">Reference proteome</keyword>
<dbReference type="GO" id="GO:0009062">
    <property type="term" value="P:fatty acid catabolic process"/>
    <property type="evidence" value="ECO:0007669"/>
    <property type="project" value="TreeGrafter"/>
</dbReference>
<dbReference type="InterPro" id="IPR049449">
    <property type="entry name" value="TesB_ACOT8-like_N"/>
</dbReference>
<evidence type="ECO:0000259" key="4">
    <source>
        <dbReference type="Pfam" id="PF20789"/>
    </source>
</evidence>
<dbReference type="CDD" id="cd03444">
    <property type="entry name" value="Thioesterase_II_repeat1"/>
    <property type="match status" value="1"/>
</dbReference>
<dbReference type="Pfam" id="PF13622">
    <property type="entry name" value="4HBT_3"/>
    <property type="match status" value="1"/>
</dbReference>
<dbReference type="PANTHER" id="PTHR11066">
    <property type="entry name" value="ACYL-COA THIOESTERASE"/>
    <property type="match status" value="1"/>
</dbReference>
<dbReference type="RefSeq" id="WP_183616454.1">
    <property type="nucleotide sequence ID" value="NZ_JACIDY010000002.1"/>
</dbReference>
<feature type="domain" description="Acyl-CoA thioesterase-like C-terminal" evidence="4">
    <location>
        <begin position="161"/>
        <end position="284"/>
    </location>
</feature>
<dbReference type="InterPro" id="IPR003703">
    <property type="entry name" value="Acyl_CoA_thio"/>
</dbReference>
<dbReference type="Pfam" id="PF20789">
    <property type="entry name" value="4HBT_3C"/>
    <property type="match status" value="1"/>
</dbReference>
<reference evidence="5 6" key="1">
    <citation type="submission" date="2020-08" db="EMBL/GenBank/DDBJ databases">
        <title>Genomic Encyclopedia of Type Strains, Phase IV (KMG-IV): sequencing the most valuable type-strain genomes for metagenomic binning, comparative biology and taxonomic classification.</title>
        <authorList>
            <person name="Goeker M."/>
        </authorList>
    </citation>
    <scope>NUCLEOTIDE SEQUENCE [LARGE SCALE GENOMIC DNA]</scope>
    <source>
        <strain evidence="5 6">DSM 27568</strain>
    </source>
</reference>
<evidence type="ECO:0000256" key="1">
    <source>
        <dbReference type="ARBA" id="ARBA00006538"/>
    </source>
</evidence>
<name>A0A7W6C2T3_9SPHN</name>
<dbReference type="CDD" id="cd03445">
    <property type="entry name" value="Thioesterase_II_repeat2"/>
    <property type="match status" value="1"/>
</dbReference>
<dbReference type="InterPro" id="IPR042171">
    <property type="entry name" value="Acyl-CoA_hotdog"/>
</dbReference>
<dbReference type="EMBL" id="JACIDY010000002">
    <property type="protein sequence ID" value="MBB3939793.1"/>
    <property type="molecule type" value="Genomic_DNA"/>
</dbReference>
<dbReference type="GO" id="GO:0047617">
    <property type="term" value="F:fatty acyl-CoA hydrolase activity"/>
    <property type="evidence" value="ECO:0007669"/>
    <property type="project" value="InterPro"/>
</dbReference>
<dbReference type="Proteomes" id="UP000561459">
    <property type="component" value="Unassembled WGS sequence"/>
</dbReference>
<comment type="similarity">
    <text evidence="1">Belongs to the C/M/P thioester hydrolase family.</text>
</comment>
<dbReference type="EC" id="3.1.2.-" evidence="5"/>
<dbReference type="AlphaFoldDB" id="A0A7W6C2T3"/>
<accession>A0A7W6C2T3</accession>
<organism evidence="5 6">
    <name type="scientific">Novosphingobium fluoreni</name>
    <dbReference type="NCBI Taxonomy" id="1391222"/>
    <lineage>
        <taxon>Bacteria</taxon>
        <taxon>Pseudomonadati</taxon>
        <taxon>Pseudomonadota</taxon>
        <taxon>Alphaproteobacteria</taxon>
        <taxon>Sphingomonadales</taxon>
        <taxon>Sphingomonadaceae</taxon>
        <taxon>Novosphingobium</taxon>
    </lineage>
</organism>
<evidence type="ECO:0000259" key="3">
    <source>
        <dbReference type="Pfam" id="PF13622"/>
    </source>
</evidence>
<feature type="domain" description="Acyl-CoA thioesterase-like N-terminal HotDog" evidence="3">
    <location>
        <begin position="34"/>
        <end position="112"/>
    </location>
</feature>
<evidence type="ECO:0000256" key="2">
    <source>
        <dbReference type="ARBA" id="ARBA00022801"/>
    </source>
</evidence>
<protein>
    <submittedName>
        <fullName evidence="5">Acyl-CoA thioesterase-2</fullName>
        <ecNumber evidence="5">3.1.2.-</ecNumber>
    </submittedName>
</protein>
<gene>
    <name evidence="5" type="ORF">GGR39_001433</name>
</gene>
<evidence type="ECO:0000313" key="5">
    <source>
        <dbReference type="EMBL" id="MBB3939793.1"/>
    </source>
</evidence>
<keyword evidence="2 5" id="KW-0378">Hydrolase</keyword>
<sequence length="288" mass="31337">MNEQEASVFEVQRLLEVEELDTDFYRGAARPEEGGRIYGGQVIAQALASAVASVEPGRAAHSLHAYFLRAGDITRPVIYRVIRDFDGGTFANRRVVALQDGRPILNLAASFQRPEKGLAYRGPMPQPPGPEAAKPLADFLTAAMGTLPWPFRDLALALDMRVGQIDAKGADPSVGMPGLPSQCAWFRLPAGLDEIQARTALALVSDYGLINTALLPHEKGWSSPDIQSASLDHAIWFHETPPLGEWLLYTMDSPWSGHGRGLARGTIFTQDGGMIASMTQEGLIRHRP</sequence>
<dbReference type="InterPro" id="IPR049450">
    <property type="entry name" value="ACOT8-like_C"/>
</dbReference>
<proteinExistence type="inferred from homology"/>
<dbReference type="InterPro" id="IPR029069">
    <property type="entry name" value="HotDog_dom_sf"/>
</dbReference>
<dbReference type="Gene3D" id="2.40.160.210">
    <property type="entry name" value="Acyl-CoA thioesterase, double hotdog domain"/>
    <property type="match status" value="1"/>
</dbReference>